<dbReference type="Proteomes" id="UP000600026">
    <property type="component" value="Unassembled WGS sequence"/>
</dbReference>
<proteinExistence type="predicted"/>
<name>A0A919GV34_9ACTN</name>
<sequence length="64" mass="6494">MTAADVPSSGMVLSAGVFRPSGCCGGPVGADSAGHCRNRGQAMTKNFTNGERVRQVALNPSGKE</sequence>
<keyword evidence="2" id="KW-1185">Reference proteome</keyword>
<comment type="caution">
    <text evidence="1">The sequence shown here is derived from an EMBL/GenBank/DDBJ whole genome shotgun (WGS) entry which is preliminary data.</text>
</comment>
<protein>
    <submittedName>
        <fullName evidence="1">Uncharacterized protein</fullName>
    </submittedName>
</protein>
<reference evidence="1" key="1">
    <citation type="submission" date="2020-09" db="EMBL/GenBank/DDBJ databases">
        <title>Whole genome shotgun sequence of Streptomyces xanthophaeus NBRC 12829.</title>
        <authorList>
            <person name="Komaki H."/>
            <person name="Tamura T."/>
        </authorList>
    </citation>
    <scope>NUCLEOTIDE SEQUENCE</scope>
    <source>
        <strain evidence="1">NBRC 12829</strain>
    </source>
</reference>
<gene>
    <name evidence="1" type="ORF">Sxan_22590</name>
</gene>
<accession>A0A919GV34</accession>
<evidence type="ECO:0000313" key="1">
    <source>
        <dbReference type="EMBL" id="GHI84895.1"/>
    </source>
</evidence>
<dbReference type="EMBL" id="BNEE01000006">
    <property type="protein sequence ID" value="GHI84895.1"/>
    <property type="molecule type" value="Genomic_DNA"/>
</dbReference>
<dbReference type="AlphaFoldDB" id="A0A919GV34"/>
<evidence type="ECO:0000313" key="2">
    <source>
        <dbReference type="Proteomes" id="UP000600026"/>
    </source>
</evidence>
<organism evidence="1 2">
    <name type="scientific">Streptomyces xanthophaeus</name>
    <dbReference type="NCBI Taxonomy" id="67385"/>
    <lineage>
        <taxon>Bacteria</taxon>
        <taxon>Bacillati</taxon>
        <taxon>Actinomycetota</taxon>
        <taxon>Actinomycetes</taxon>
        <taxon>Kitasatosporales</taxon>
        <taxon>Streptomycetaceae</taxon>
        <taxon>Streptomyces</taxon>
    </lineage>
</organism>